<evidence type="ECO:0000256" key="4">
    <source>
        <dbReference type="ARBA" id="ARBA00023163"/>
    </source>
</evidence>
<dbReference type="InterPro" id="IPR013324">
    <property type="entry name" value="RNA_pol_sigma_r3/r4-like"/>
</dbReference>
<dbReference type="InterPro" id="IPR013325">
    <property type="entry name" value="RNA_pol_sigma_r2"/>
</dbReference>
<dbReference type="Pfam" id="PF08281">
    <property type="entry name" value="Sigma70_r4_2"/>
    <property type="match status" value="1"/>
</dbReference>
<dbReference type="NCBIfam" id="TIGR02937">
    <property type="entry name" value="sigma70-ECF"/>
    <property type="match status" value="1"/>
</dbReference>
<evidence type="ECO:0000256" key="3">
    <source>
        <dbReference type="ARBA" id="ARBA00023082"/>
    </source>
</evidence>
<organism evidence="7 8">
    <name type="scientific">Koribacter versatilis (strain Ellin345)</name>
    <dbReference type="NCBI Taxonomy" id="204669"/>
    <lineage>
        <taxon>Bacteria</taxon>
        <taxon>Pseudomonadati</taxon>
        <taxon>Acidobacteriota</taxon>
        <taxon>Terriglobia</taxon>
        <taxon>Terriglobales</taxon>
        <taxon>Candidatus Korobacteraceae</taxon>
        <taxon>Candidatus Korobacter</taxon>
    </lineage>
</organism>
<evidence type="ECO:0000256" key="1">
    <source>
        <dbReference type="ARBA" id="ARBA00010641"/>
    </source>
</evidence>
<dbReference type="OrthoDB" id="9803470at2"/>
<evidence type="ECO:0000259" key="6">
    <source>
        <dbReference type="Pfam" id="PF08281"/>
    </source>
</evidence>
<dbReference type="PANTHER" id="PTHR43133">
    <property type="entry name" value="RNA POLYMERASE ECF-TYPE SIGMA FACTO"/>
    <property type="match status" value="1"/>
</dbReference>
<name>Q1IQR2_KORVE</name>
<evidence type="ECO:0000256" key="2">
    <source>
        <dbReference type="ARBA" id="ARBA00023015"/>
    </source>
</evidence>
<dbReference type="KEGG" id="aba:Acid345_1787"/>
<keyword evidence="3" id="KW-0731">Sigma factor</keyword>
<dbReference type="CDD" id="cd06171">
    <property type="entry name" value="Sigma70_r4"/>
    <property type="match status" value="1"/>
</dbReference>
<evidence type="ECO:0000313" key="7">
    <source>
        <dbReference type="EMBL" id="ABF40788.1"/>
    </source>
</evidence>
<dbReference type="RefSeq" id="WP_011522590.1">
    <property type="nucleotide sequence ID" value="NC_008009.1"/>
</dbReference>
<dbReference type="SUPFAM" id="SSF88659">
    <property type="entry name" value="Sigma3 and sigma4 domains of RNA polymerase sigma factors"/>
    <property type="match status" value="1"/>
</dbReference>
<dbReference type="InterPro" id="IPR013249">
    <property type="entry name" value="RNA_pol_sigma70_r4_t2"/>
</dbReference>
<protein>
    <submittedName>
        <fullName evidence="7">Sigma-24, ECF subfamily</fullName>
    </submittedName>
</protein>
<evidence type="ECO:0000313" key="8">
    <source>
        <dbReference type="Proteomes" id="UP000002432"/>
    </source>
</evidence>
<dbReference type="Pfam" id="PF04542">
    <property type="entry name" value="Sigma70_r2"/>
    <property type="match status" value="1"/>
</dbReference>
<dbReference type="GO" id="GO:0003677">
    <property type="term" value="F:DNA binding"/>
    <property type="evidence" value="ECO:0007669"/>
    <property type="project" value="InterPro"/>
</dbReference>
<dbReference type="InterPro" id="IPR007627">
    <property type="entry name" value="RNA_pol_sigma70_r2"/>
</dbReference>
<dbReference type="Gene3D" id="1.10.10.10">
    <property type="entry name" value="Winged helix-like DNA-binding domain superfamily/Winged helix DNA-binding domain"/>
    <property type="match status" value="1"/>
</dbReference>
<reference evidence="7 8" key="1">
    <citation type="journal article" date="2009" name="Appl. Environ. Microbiol.">
        <title>Three genomes from the phylum Acidobacteria provide insight into the lifestyles of these microorganisms in soils.</title>
        <authorList>
            <person name="Ward N.L."/>
            <person name="Challacombe J.F."/>
            <person name="Janssen P.H."/>
            <person name="Henrissat B."/>
            <person name="Coutinho P.M."/>
            <person name="Wu M."/>
            <person name="Xie G."/>
            <person name="Haft D.H."/>
            <person name="Sait M."/>
            <person name="Badger J."/>
            <person name="Barabote R.D."/>
            <person name="Bradley B."/>
            <person name="Brettin T.S."/>
            <person name="Brinkac L.M."/>
            <person name="Bruce D."/>
            <person name="Creasy T."/>
            <person name="Daugherty S.C."/>
            <person name="Davidsen T.M."/>
            <person name="DeBoy R.T."/>
            <person name="Detter J.C."/>
            <person name="Dodson R.J."/>
            <person name="Durkin A.S."/>
            <person name="Ganapathy A."/>
            <person name="Gwinn-Giglio M."/>
            <person name="Han C.S."/>
            <person name="Khouri H."/>
            <person name="Kiss H."/>
            <person name="Kothari S.P."/>
            <person name="Madupu R."/>
            <person name="Nelson K.E."/>
            <person name="Nelson W.C."/>
            <person name="Paulsen I."/>
            <person name="Penn K."/>
            <person name="Ren Q."/>
            <person name="Rosovitz M.J."/>
            <person name="Selengut J.D."/>
            <person name="Shrivastava S."/>
            <person name="Sullivan S.A."/>
            <person name="Tapia R."/>
            <person name="Thompson L.S."/>
            <person name="Watkins K.L."/>
            <person name="Yang Q."/>
            <person name="Yu C."/>
            <person name="Zafar N."/>
            <person name="Zhou L."/>
            <person name="Kuske C.R."/>
        </authorList>
    </citation>
    <scope>NUCLEOTIDE SEQUENCE [LARGE SCALE GENOMIC DNA]</scope>
    <source>
        <strain evidence="7 8">Ellin345</strain>
    </source>
</reference>
<dbReference type="InterPro" id="IPR039425">
    <property type="entry name" value="RNA_pol_sigma-70-like"/>
</dbReference>
<dbReference type="eggNOG" id="COG1595">
    <property type="taxonomic scope" value="Bacteria"/>
</dbReference>
<dbReference type="EnsemblBacteria" id="ABF40788">
    <property type="protein sequence ID" value="ABF40788"/>
    <property type="gene ID" value="Acid345_1787"/>
</dbReference>
<dbReference type="InterPro" id="IPR036388">
    <property type="entry name" value="WH-like_DNA-bd_sf"/>
</dbReference>
<dbReference type="HOGENOM" id="CLU_047691_3_0_0"/>
<dbReference type="GO" id="GO:0016987">
    <property type="term" value="F:sigma factor activity"/>
    <property type="evidence" value="ECO:0007669"/>
    <property type="project" value="UniProtKB-KW"/>
</dbReference>
<gene>
    <name evidence="7" type="ordered locus">Acid345_1787</name>
</gene>
<evidence type="ECO:0000259" key="5">
    <source>
        <dbReference type="Pfam" id="PF04542"/>
    </source>
</evidence>
<dbReference type="EMBL" id="CP000360">
    <property type="protein sequence ID" value="ABF40788.1"/>
    <property type="molecule type" value="Genomic_DNA"/>
</dbReference>
<feature type="domain" description="RNA polymerase sigma-70 region 2" evidence="5">
    <location>
        <begin position="35"/>
        <end position="102"/>
    </location>
</feature>
<dbReference type="NCBIfam" id="NF008888">
    <property type="entry name" value="PRK11922.1"/>
    <property type="match status" value="1"/>
</dbReference>
<keyword evidence="4" id="KW-0804">Transcription</keyword>
<dbReference type="Gene3D" id="1.10.1740.10">
    <property type="match status" value="1"/>
</dbReference>
<proteinExistence type="inferred from homology"/>
<accession>Q1IQR2</accession>
<dbReference type="InterPro" id="IPR014284">
    <property type="entry name" value="RNA_pol_sigma-70_dom"/>
</dbReference>
<keyword evidence="2" id="KW-0805">Transcription regulation</keyword>
<dbReference type="Proteomes" id="UP000002432">
    <property type="component" value="Chromosome"/>
</dbReference>
<dbReference type="AlphaFoldDB" id="Q1IQR2"/>
<comment type="similarity">
    <text evidence="1">Belongs to the sigma-70 factor family. ECF subfamily.</text>
</comment>
<feature type="domain" description="RNA polymerase sigma factor 70 region 4 type 2" evidence="6">
    <location>
        <begin position="135"/>
        <end position="185"/>
    </location>
</feature>
<sequence>MTASQVLDKTRLSEWSDQEIIERVLAGDSPAYELLMRRYNQRLYRLIRSVLRDDAEAEDVMQEAYLRAFRNLSQYEGRSTFSTWIGHIAVNEALARLSKASRLEYKDLNDPAATPDIADVAPTPEAQSASGETQRLLERAIMTLPLRYRSVLMMHDVEDMTTADTAAMLELTEATVRVRLHRARALVRRKLFALVGATSTSAFQIQAPRCDRVVANVLRRIAE</sequence>
<dbReference type="GO" id="GO:0006352">
    <property type="term" value="P:DNA-templated transcription initiation"/>
    <property type="evidence" value="ECO:0007669"/>
    <property type="project" value="InterPro"/>
</dbReference>
<dbReference type="SUPFAM" id="SSF88946">
    <property type="entry name" value="Sigma2 domain of RNA polymerase sigma factors"/>
    <property type="match status" value="1"/>
</dbReference>
<dbReference type="STRING" id="204669.Acid345_1787"/>
<dbReference type="PANTHER" id="PTHR43133:SF51">
    <property type="entry name" value="RNA POLYMERASE SIGMA FACTOR"/>
    <property type="match status" value="1"/>
</dbReference>
<keyword evidence="8" id="KW-1185">Reference proteome</keyword>